<feature type="transmembrane region" description="Helical" evidence="1">
    <location>
        <begin position="20"/>
        <end position="42"/>
    </location>
</feature>
<dbReference type="EMBL" id="MQVS01000005">
    <property type="protein sequence ID" value="OKL51790.1"/>
    <property type="molecule type" value="Genomic_DNA"/>
</dbReference>
<reference evidence="4" key="1">
    <citation type="submission" date="2016-12" db="EMBL/GenBank/DDBJ databases">
        <authorList>
            <person name="Meng X."/>
        </authorList>
    </citation>
    <scope>NUCLEOTIDE SEQUENCE [LARGE SCALE GENOMIC DNA]</scope>
    <source>
        <strain evidence="4">DSM 20732</strain>
    </source>
</reference>
<protein>
    <recommendedName>
        <fullName evidence="2">TadE-like domain-containing protein</fullName>
    </recommendedName>
</protein>
<comment type="caution">
    <text evidence="3">The sequence shown here is derived from an EMBL/GenBank/DDBJ whole genome shotgun (WGS) entry which is preliminary data.</text>
</comment>
<dbReference type="Proteomes" id="UP000185612">
    <property type="component" value="Unassembled WGS sequence"/>
</dbReference>
<dbReference type="STRING" id="52770.BSZ40_05760"/>
<gene>
    <name evidence="3" type="ORF">BSZ40_05760</name>
</gene>
<keyword evidence="1" id="KW-0472">Membrane</keyword>
<keyword evidence="4" id="KW-1185">Reference proteome</keyword>
<keyword evidence="1" id="KW-1133">Transmembrane helix</keyword>
<evidence type="ECO:0000313" key="3">
    <source>
        <dbReference type="EMBL" id="OKL51790.1"/>
    </source>
</evidence>
<proteinExistence type="predicted"/>
<accession>A0A1Q5PWM2</accession>
<evidence type="ECO:0000313" key="4">
    <source>
        <dbReference type="Proteomes" id="UP000185612"/>
    </source>
</evidence>
<dbReference type="InterPro" id="IPR012495">
    <property type="entry name" value="TadE-like_dom"/>
</dbReference>
<organism evidence="3 4">
    <name type="scientific">Buchananella hordeovulneris</name>
    <dbReference type="NCBI Taxonomy" id="52770"/>
    <lineage>
        <taxon>Bacteria</taxon>
        <taxon>Bacillati</taxon>
        <taxon>Actinomycetota</taxon>
        <taxon>Actinomycetes</taxon>
        <taxon>Actinomycetales</taxon>
        <taxon>Actinomycetaceae</taxon>
        <taxon>Buchananella</taxon>
    </lineage>
</organism>
<dbReference type="Pfam" id="PF07811">
    <property type="entry name" value="TadE"/>
    <property type="match status" value="1"/>
</dbReference>
<evidence type="ECO:0000259" key="2">
    <source>
        <dbReference type="Pfam" id="PF07811"/>
    </source>
</evidence>
<sequence length="142" mass="13973">MADSRAAAARSGEQGSAPVSFALVALLVVVAVLGALQLAFALHVRNLTVSAAGEGARAAALAGADDAAALARVHAELDAALAAGVPRQVTLRRESLGSALPGAGQATQQVVVTITTVLPVVGPWGPARGLTVSGRALVEPAN</sequence>
<feature type="domain" description="TadE-like" evidence="2">
    <location>
        <begin position="15"/>
        <end position="57"/>
    </location>
</feature>
<name>A0A1Q5PWM2_9ACTO</name>
<keyword evidence="1" id="KW-0812">Transmembrane</keyword>
<evidence type="ECO:0000256" key="1">
    <source>
        <dbReference type="SAM" id="Phobius"/>
    </source>
</evidence>
<dbReference type="AlphaFoldDB" id="A0A1Q5PWM2"/>